<dbReference type="Gramene" id="OGLUM05G09710.1">
    <property type="protein sequence ID" value="OGLUM05G09710.1"/>
    <property type="gene ID" value="OGLUM05G09710"/>
</dbReference>
<reference evidence="3" key="2">
    <citation type="submission" date="2018-05" db="EMBL/GenBank/DDBJ databases">
        <title>OgluRS3 (Oryza glumaepatula Reference Sequence Version 3).</title>
        <authorList>
            <person name="Zhang J."/>
            <person name="Kudrna D."/>
            <person name="Lee S."/>
            <person name="Talag J."/>
            <person name="Welchert J."/>
            <person name="Wing R.A."/>
        </authorList>
    </citation>
    <scope>NUCLEOTIDE SEQUENCE [LARGE SCALE GENOMIC DNA]</scope>
</reference>
<reference evidence="3" key="1">
    <citation type="submission" date="2015-04" db="UniProtKB">
        <authorList>
            <consortium name="EnsemblPlants"/>
        </authorList>
    </citation>
    <scope>IDENTIFICATION</scope>
</reference>
<evidence type="ECO:0000313" key="4">
    <source>
        <dbReference type="Proteomes" id="UP000026961"/>
    </source>
</evidence>
<feature type="region of interest" description="Disordered" evidence="1">
    <location>
        <begin position="20"/>
        <end position="48"/>
    </location>
</feature>
<feature type="chain" id="PRO_5002352897" evidence="2">
    <location>
        <begin position="23"/>
        <end position="48"/>
    </location>
</feature>
<dbReference type="EnsemblPlants" id="OGLUM05G09710.1">
    <property type="protein sequence ID" value="OGLUM05G09710.1"/>
    <property type="gene ID" value="OGLUM05G09710"/>
</dbReference>
<name>A0A0D9ZWF6_9ORYZ</name>
<organism evidence="3">
    <name type="scientific">Oryza glumipatula</name>
    <dbReference type="NCBI Taxonomy" id="40148"/>
    <lineage>
        <taxon>Eukaryota</taxon>
        <taxon>Viridiplantae</taxon>
        <taxon>Streptophyta</taxon>
        <taxon>Embryophyta</taxon>
        <taxon>Tracheophyta</taxon>
        <taxon>Spermatophyta</taxon>
        <taxon>Magnoliopsida</taxon>
        <taxon>Liliopsida</taxon>
        <taxon>Poales</taxon>
        <taxon>Poaceae</taxon>
        <taxon>BOP clade</taxon>
        <taxon>Oryzoideae</taxon>
        <taxon>Oryzeae</taxon>
        <taxon>Oryzinae</taxon>
        <taxon>Oryza</taxon>
    </lineage>
</organism>
<proteinExistence type="predicted"/>
<feature type="signal peptide" evidence="2">
    <location>
        <begin position="1"/>
        <end position="22"/>
    </location>
</feature>
<evidence type="ECO:0000256" key="1">
    <source>
        <dbReference type="SAM" id="MobiDB-lite"/>
    </source>
</evidence>
<keyword evidence="2" id="KW-0732">Signal</keyword>
<accession>A0A0D9ZWF6</accession>
<dbReference type="HOGENOM" id="CLU_3160830_0_0_1"/>
<dbReference type="Proteomes" id="UP000026961">
    <property type="component" value="Chromosome 5"/>
</dbReference>
<evidence type="ECO:0000256" key="2">
    <source>
        <dbReference type="SAM" id="SignalP"/>
    </source>
</evidence>
<keyword evidence="4" id="KW-1185">Reference proteome</keyword>
<evidence type="ECO:0000313" key="3">
    <source>
        <dbReference type="EnsemblPlants" id="OGLUM05G09710.1"/>
    </source>
</evidence>
<sequence>MMVESLLVALTLVLVVPPPSLGSRCRRTPSRHVTDGHRASPPPSAGIR</sequence>
<protein>
    <submittedName>
        <fullName evidence="3">Uncharacterized protein</fullName>
    </submittedName>
</protein>
<dbReference type="AlphaFoldDB" id="A0A0D9ZWF6"/>